<keyword evidence="8" id="KW-0460">Magnesium</keyword>
<accession>A0A0F9XTV3</accession>
<dbReference type="PRINTS" id="PR00502">
    <property type="entry name" value="NUDIXFAMILY"/>
</dbReference>
<evidence type="ECO:0000259" key="12">
    <source>
        <dbReference type="PROSITE" id="PS51462"/>
    </source>
</evidence>
<dbReference type="InterPro" id="IPR020084">
    <property type="entry name" value="NUDIX_hydrolase_CS"/>
</dbReference>
<dbReference type="InterPro" id="IPR015797">
    <property type="entry name" value="NUDIX_hydrolase-like_dom_sf"/>
</dbReference>
<evidence type="ECO:0000256" key="7">
    <source>
        <dbReference type="ARBA" id="ARBA00022801"/>
    </source>
</evidence>
<dbReference type="GO" id="GO:0044715">
    <property type="term" value="F:8-oxo-dGDP phosphatase activity"/>
    <property type="evidence" value="ECO:0007669"/>
    <property type="project" value="TreeGrafter"/>
</dbReference>
<dbReference type="CDD" id="cd03425">
    <property type="entry name" value="NUDIX_MutT_NudA_like"/>
    <property type="match status" value="1"/>
</dbReference>
<comment type="catalytic activity">
    <reaction evidence="10">
        <text>8-oxo-dGTP + H2O = 8-oxo-dGMP + diphosphate + H(+)</text>
        <dbReference type="Rhea" id="RHEA:31575"/>
        <dbReference type="ChEBI" id="CHEBI:15377"/>
        <dbReference type="ChEBI" id="CHEBI:15378"/>
        <dbReference type="ChEBI" id="CHEBI:33019"/>
        <dbReference type="ChEBI" id="CHEBI:63224"/>
        <dbReference type="ChEBI" id="CHEBI:77896"/>
        <dbReference type="EC" id="3.6.1.55"/>
    </reaction>
</comment>
<evidence type="ECO:0000256" key="10">
    <source>
        <dbReference type="ARBA" id="ARBA00035861"/>
    </source>
</evidence>
<dbReference type="InterPro" id="IPR020476">
    <property type="entry name" value="Nudix_hydrolase"/>
</dbReference>
<dbReference type="GO" id="GO:0006260">
    <property type="term" value="P:DNA replication"/>
    <property type="evidence" value="ECO:0007669"/>
    <property type="project" value="UniProtKB-KW"/>
</dbReference>
<reference evidence="13" key="1">
    <citation type="journal article" date="2015" name="Nature">
        <title>Complex archaea that bridge the gap between prokaryotes and eukaryotes.</title>
        <authorList>
            <person name="Spang A."/>
            <person name="Saw J.H."/>
            <person name="Jorgensen S.L."/>
            <person name="Zaremba-Niedzwiedzka K."/>
            <person name="Martijn J."/>
            <person name="Lind A.E."/>
            <person name="van Eijk R."/>
            <person name="Schleper C."/>
            <person name="Guy L."/>
            <person name="Ettema T.J."/>
        </authorList>
    </citation>
    <scope>NUCLEOTIDE SEQUENCE</scope>
</reference>
<dbReference type="Gene3D" id="3.90.79.10">
    <property type="entry name" value="Nucleoside Triphosphate Pyrophosphohydrolase"/>
    <property type="match status" value="1"/>
</dbReference>
<feature type="domain" description="Nudix hydrolase" evidence="12">
    <location>
        <begin position="4"/>
        <end position="130"/>
    </location>
</feature>
<evidence type="ECO:0000256" key="9">
    <source>
        <dbReference type="ARBA" id="ARBA00023204"/>
    </source>
</evidence>
<keyword evidence="3" id="KW-0515">Mutator protein</keyword>
<dbReference type="InterPro" id="IPR000086">
    <property type="entry name" value="NUDIX_hydrolase_dom"/>
</dbReference>
<dbReference type="GO" id="GO:0044716">
    <property type="term" value="F:8-oxo-GDP phosphatase activity"/>
    <property type="evidence" value="ECO:0007669"/>
    <property type="project" value="TreeGrafter"/>
</dbReference>
<evidence type="ECO:0000256" key="2">
    <source>
        <dbReference type="ARBA" id="ARBA00005582"/>
    </source>
</evidence>
<organism evidence="13">
    <name type="scientific">marine sediment metagenome</name>
    <dbReference type="NCBI Taxonomy" id="412755"/>
    <lineage>
        <taxon>unclassified sequences</taxon>
        <taxon>metagenomes</taxon>
        <taxon>ecological metagenomes</taxon>
    </lineage>
</organism>
<dbReference type="Pfam" id="PF00293">
    <property type="entry name" value="NUDIX"/>
    <property type="match status" value="1"/>
</dbReference>
<keyword evidence="9" id="KW-0234">DNA repair</keyword>
<dbReference type="EC" id="3.6.1.55" evidence="11"/>
<dbReference type="PANTHER" id="PTHR47707">
    <property type="entry name" value="8-OXO-DGTP DIPHOSPHATASE"/>
    <property type="match status" value="1"/>
</dbReference>
<dbReference type="PROSITE" id="PS00893">
    <property type="entry name" value="NUDIX_BOX"/>
    <property type="match status" value="1"/>
</dbReference>
<protein>
    <recommendedName>
        <fullName evidence="11">8-oxo-dGTP diphosphatase</fullName>
        <ecNumber evidence="11">3.6.1.55</ecNumber>
    </recommendedName>
</protein>
<sequence>MKKELLIVTAAIIKRRGRYLITQRLEGKHLAKKWEFPGGAIEFGEDPKRCLKREIKEEIDINIKVGKFFDYSSFVYDDQRHIILLAFLCDFLSGKIKNFVIRDYKWITPKEMTNYDFCKADIPFIKKIQKHEHC</sequence>
<proteinExistence type="inferred from homology"/>
<comment type="cofactor">
    <cofactor evidence="1">
        <name>Mg(2+)</name>
        <dbReference type="ChEBI" id="CHEBI:18420"/>
    </cofactor>
</comment>
<dbReference type="AlphaFoldDB" id="A0A0F9XTV3"/>
<keyword evidence="5" id="KW-0479">Metal-binding</keyword>
<evidence type="ECO:0000256" key="1">
    <source>
        <dbReference type="ARBA" id="ARBA00001946"/>
    </source>
</evidence>
<dbReference type="InterPro" id="IPR047127">
    <property type="entry name" value="MutT-like"/>
</dbReference>
<comment type="caution">
    <text evidence="13">The sequence shown here is derived from an EMBL/GenBank/DDBJ whole genome shotgun (WGS) entry which is preliminary data.</text>
</comment>
<evidence type="ECO:0000256" key="4">
    <source>
        <dbReference type="ARBA" id="ARBA00022705"/>
    </source>
</evidence>
<dbReference type="EMBL" id="LAZR01000029">
    <property type="protein sequence ID" value="KKO02882.1"/>
    <property type="molecule type" value="Genomic_DNA"/>
</dbReference>
<dbReference type="PANTHER" id="PTHR47707:SF1">
    <property type="entry name" value="NUDIX HYDROLASE FAMILY PROTEIN"/>
    <property type="match status" value="1"/>
</dbReference>
<evidence type="ECO:0000256" key="5">
    <source>
        <dbReference type="ARBA" id="ARBA00022723"/>
    </source>
</evidence>
<keyword evidence="6" id="KW-0227">DNA damage</keyword>
<dbReference type="GO" id="GO:0006281">
    <property type="term" value="P:DNA repair"/>
    <property type="evidence" value="ECO:0007669"/>
    <property type="project" value="UniProtKB-KW"/>
</dbReference>
<dbReference type="GO" id="GO:0008413">
    <property type="term" value="F:8-oxo-7,8-dihydroguanosine triphosphate pyrophosphatase activity"/>
    <property type="evidence" value="ECO:0007669"/>
    <property type="project" value="TreeGrafter"/>
</dbReference>
<evidence type="ECO:0000313" key="13">
    <source>
        <dbReference type="EMBL" id="KKO02882.1"/>
    </source>
</evidence>
<dbReference type="PROSITE" id="PS51462">
    <property type="entry name" value="NUDIX"/>
    <property type="match status" value="1"/>
</dbReference>
<gene>
    <name evidence="13" type="ORF">LCGC14_0103330</name>
</gene>
<evidence type="ECO:0000256" key="6">
    <source>
        <dbReference type="ARBA" id="ARBA00022763"/>
    </source>
</evidence>
<comment type="similarity">
    <text evidence="2">Belongs to the Nudix hydrolase family.</text>
</comment>
<dbReference type="SUPFAM" id="SSF55811">
    <property type="entry name" value="Nudix"/>
    <property type="match status" value="1"/>
</dbReference>
<evidence type="ECO:0000256" key="3">
    <source>
        <dbReference type="ARBA" id="ARBA00022457"/>
    </source>
</evidence>
<dbReference type="GO" id="GO:0046872">
    <property type="term" value="F:metal ion binding"/>
    <property type="evidence" value="ECO:0007669"/>
    <property type="project" value="UniProtKB-KW"/>
</dbReference>
<dbReference type="GO" id="GO:0035539">
    <property type="term" value="F:8-oxo-7,8-dihydrodeoxyguanosine triphosphate pyrophosphatase activity"/>
    <property type="evidence" value="ECO:0007669"/>
    <property type="project" value="UniProtKB-EC"/>
</dbReference>
<evidence type="ECO:0000256" key="11">
    <source>
        <dbReference type="ARBA" id="ARBA00038905"/>
    </source>
</evidence>
<name>A0A0F9XTV3_9ZZZZ</name>
<keyword evidence="4" id="KW-0235">DNA replication</keyword>
<keyword evidence="7" id="KW-0378">Hydrolase</keyword>
<evidence type="ECO:0000256" key="8">
    <source>
        <dbReference type="ARBA" id="ARBA00022842"/>
    </source>
</evidence>